<dbReference type="SUPFAM" id="SSF53756">
    <property type="entry name" value="UDP-Glycosyltransferase/glycogen phosphorylase"/>
    <property type="match status" value="1"/>
</dbReference>
<dbReference type="Pfam" id="PF00534">
    <property type="entry name" value="Glycos_transf_1"/>
    <property type="match status" value="1"/>
</dbReference>
<protein>
    <submittedName>
        <fullName evidence="4">Glycos_transf_1</fullName>
    </submittedName>
</protein>
<evidence type="ECO:0000259" key="3">
    <source>
        <dbReference type="Pfam" id="PF00534"/>
    </source>
</evidence>
<evidence type="ECO:0000256" key="2">
    <source>
        <dbReference type="ARBA" id="ARBA00022679"/>
    </source>
</evidence>
<dbReference type="EMBL" id="KF126493">
    <property type="protein sequence ID" value="AIA93840.1"/>
    <property type="molecule type" value="Genomic_DNA"/>
</dbReference>
<evidence type="ECO:0000313" key="4">
    <source>
        <dbReference type="EMBL" id="AIA93840.1"/>
    </source>
</evidence>
<feature type="non-terminal residue" evidence="4">
    <location>
        <position position="1"/>
    </location>
</feature>
<feature type="domain" description="Glycosyl transferase family 1" evidence="3">
    <location>
        <begin position="5"/>
        <end position="164"/>
    </location>
</feature>
<keyword evidence="1" id="KW-0328">Glycosyltransferase</keyword>
<dbReference type="InterPro" id="IPR001296">
    <property type="entry name" value="Glyco_trans_1"/>
</dbReference>
<organism evidence="4">
    <name type="scientific">uncultured Thermobaculum sp</name>
    <dbReference type="NCBI Taxonomy" id="683411"/>
    <lineage>
        <taxon>Bacteria</taxon>
        <taxon>Bacillati</taxon>
        <taxon>Chloroflexota</taxon>
        <taxon>Chloroflexia</taxon>
        <taxon>Candidatus Thermobaculales</taxon>
        <taxon>Candidatus Thermobaculaceae</taxon>
        <taxon>Thermobaculum</taxon>
        <taxon>environmental samples</taxon>
    </lineage>
</organism>
<sequence length="165" mass="17175">AGPSREEARKSLGLDSTALVLGTVARVTPLKGFDDALNAIAGMVREFPNLVYLVVGDGVGLEETKTLAAQLGIAERVRFVGYQSDIAPYLAAMDLFLFPSLKEAMGIALVEAMAAGLPTVATDIGGIPEVLGSNCGLMVPVRSPQRLAEASASLLRDTSLRASMA</sequence>
<dbReference type="PANTHER" id="PTHR12526:SF510">
    <property type="entry name" value="D-INOSITOL 3-PHOSPHATE GLYCOSYLTRANSFERASE"/>
    <property type="match status" value="1"/>
</dbReference>
<feature type="non-terminal residue" evidence="4">
    <location>
        <position position="165"/>
    </location>
</feature>
<keyword evidence="2" id="KW-0808">Transferase</keyword>
<name>A0A060CL93_9CHLR</name>
<proteinExistence type="predicted"/>
<evidence type="ECO:0000256" key="1">
    <source>
        <dbReference type="ARBA" id="ARBA00022676"/>
    </source>
</evidence>
<accession>A0A060CL93</accession>
<dbReference type="PANTHER" id="PTHR12526">
    <property type="entry name" value="GLYCOSYLTRANSFERASE"/>
    <property type="match status" value="1"/>
</dbReference>
<reference evidence="4" key="1">
    <citation type="journal article" date="2013" name="Environ. Microbiol.">
        <title>Seasonally variable intestinal metagenomes of the red palm weevil (Rhynchophorus ferrugineus).</title>
        <authorList>
            <person name="Jia S."/>
            <person name="Zhang X."/>
            <person name="Zhang G."/>
            <person name="Yin A."/>
            <person name="Zhang S."/>
            <person name="Li F."/>
            <person name="Wang L."/>
            <person name="Zhao D."/>
            <person name="Yun Q."/>
            <person name="Tala"/>
            <person name="Wang J."/>
            <person name="Sun G."/>
            <person name="Baabdullah M."/>
            <person name="Yu X."/>
            <person name="Hu S."/>
            <person name="Al-Mssallem I.S."/>
            <person name="Yu J."/>
        </authorList>
    </citation>
    <scope>NUCLEOTIDE SEQUENCE</scope>
</reference>
<dbReference type="AlphaFoldDB" id="A0A060CL93"/>
<dbReference type="Gene3D" id="3.40.50.2000">
    <property type="entry name" value="Glycogen Phosphorylase B"/>
    <property type="match status" value="1"/>
</dbReference>
<dbReference type="GO" id="GO:0016757">
    <property type="term" value="F:glycosyltransferase activity"/>
    <property type="evidence" value="ECO:0007669"/>
    <property type="project" value="UniProtKB-KW"/>
</dbReference>